<dbReference type="AlphaFoldDB" id="A0A7W2LYY5"/>
<protein>
    <submittedName>
        <fullName evidence="1">Uncharacterized protein</fullName>
    </submittedName>
</protein>
<name>A0A7W2LYY5_9PSED</name>
<accession>A0A7W2LYY5</accession>
<dbReference type="Proteomes" id="UP000577346">
    <property type="component" value="Unassembled WGS sequence"/>
</dbReference>
<evidence type="ECO:0000313" key="1">
    <source>
        <dbReference type="EMBL" id="MBA6149585.1"/>
    </source>
</evidence>
<comment type="caution">
    <text evidence="1">The sequence shown here is derived from an EMBL/GenBank/DDBJ whole genome shotgun (WGS) entry which is preliminary data.</text>
</comment>
<reference evidence="1 2" key="1">
    <citation type="submission" date="2020-07" db="EMBL/GenBank/DDBJ databases">
        <title>Diversity of carbapenemase encoding genes among Pseudomonas putida group clinical isolates in a tertiary Brazilian hospital.</title>
        <authorList>
            <person name="Alberto-Lei F."/>
            <person name="Nodari C.S."/>
            <person name="Streling A.P."/>
            <person name="Paulino J.T."/>
            <person name="Bessa-Neto F.O."/>
            <person name="Cayo R."/>
            <person name="Gales A.C."/>
        </authorList>
    </citation>
    <scope>NUCLEOTIDE SEQUENCE [LARGE SCALE GENOMIC DNA]</scope>
    <source>
        <strain evidence="1 2">11213</strain>
    </source>
</reference>
<dbReference type="EMBL" id="JACGDA010000047">
    <property type="protein sequence ID" value="MBA6149585.1"/>
    <property type="molecule type" value="Genomic_DNA"/>
</dbReference>
<organism evidence="1 2">
    <name type="scientific">Pseudomonas juntendi</name>
    <dbReference type="NCBI Taxonomy" id="2666183"/>
    <lineage>
        <taxon>Bacteria</taxon>
        <taxon>Pseudomonadati</taxon>
        <taxon>Pseudomonadota</taxon>
        <taxon>Gammaproteobacteria</taxon>
        <taxon>Pseudomonadales</taxon>
        <taxon>Pseudomonadaceae</taxon>
        <taxon>Pseudomonas</taxon>
    </lineage>
</organism>
<proteinExistence type="predicted"/>
<gene>
    <name evidence="1" type="ORF">H4C15_19040</name>
</gene>
<evidence type="ECO:0000313" key="2">
    <source>
        <dbReference type="Proteomes" id="UP000577346"/>
    </source>
</evidence>
<sequence>MPEPKLEYDYAQILSRGLVKFFRDTHQVEKARNWVNVMEKAYGTTKDVDIEFLTATVHYVANDLEKAYEIFHSQYHKYGKRPFEGEDKQYLDFTLERMKGK</sequence>